<evidence type="ECO:0000313" key="3">
    <source>
        <dbReference type="EMBL" id="KAL1520185.1"/>
    </source>
</evidence>
<sequence length="515" mass="59632">MSLRLRALREDEVPRYAARHEWPPQVHGVNSYPGTPIPSMCERPTLQLPRSERQAAPNGAKTGRCFQLPPRAATQTQPVLPTLFVPGFPKSATTWLFECMRAAFLPERVCSALPMRNGRFPKRAFAPQLWNRSSCRGRRYMLPGIACAVTGPCGHRKELFFYGSGFGKLFEAGAAMLHGPEVPLELFQSRDARPENLTIFEWEAYRVKRFESFCYRSNFTHLPDGRMHPSCCIARASQPRKFGCRWHETVRIRLGLNEVTWFQTAMPWVVPSAYNFASVDFTPNYLCSQSALNNIFKSARDPSELRFIVLMRDPVMRAYSEWSMFSLHWRWDHQRSLMTKFSQKMRDFKDCNLTLYEKPELLRSLPDRELHRYIKKCFRGTAMEYISNSIYSVCIMGALRVFKREQFLFLRFEDLMRMKASALVRLIANFTGLYTDSTIITQLRGEDACEARRARRKPLSFTISSKDNNSEAALARQELTTLMPELESFFAPYNNMLAELIHPAFNWGADTHRLD</sequence>
<feature type="binding site" evidence="2">
    <location>
        <position position="320"/>
    </location>
    <ligand>
        <name>3'-phosphoadenylyl sulfate</name>
        <dbReference type="ChEBI" id="CHEBI:58339"/>
    </ligand>
</feature>
<feature type="binding site" evidence="2">
    <location>
        <position position="312"/>
    </location>
    <ligand>
        <name>3'-phosphoadenylyl sulfate</name>
        <dbReference type="ChEBI" id="CHEBI:58339"/>
    </ligand>
</feature>
<evidence type="ECO:0000313" key="4">
    <source>
        <dbReference type="Proteomes" id="UP001515480"/>
    </source>
</evidence>
<dbReference type="PANTHER" id="PTHR10605">
    <property type="entry name" value="HEPARAN SULFATE SULFOTRANSFERASE"/>
    <property type="match status" value="1"/>
</dbReference>
<evidence type="ECO:0000256" key="1">
    <source>
        <dbReference type="ARBA" id="ARBA00022679"/>
    </source>
</evidence>
<name>A0AB34JE24_PRYPA</name>
<dbReference type="EMBL" id="JBGBPQ010000009">
    <property type="protein sequence ID" value="KAL1520185.1"/>
    <property type="molecule type" value="Genomic_DNA"/>
</dbReference>
<dbReference type="PANTHER" id="PTHR10605:SF56">
    <property type="entry name" value="BIFUNCTIONAL HEPARAN SULFATE N-DEACETYLASE_N-SULFOTRANSFERASE"/>
    <property type="match status" value="1"/>
</dbReference>
<dbReference type="GO" id="GO:0008146">
    <property type="term" value="F:sulfotransferase activity"/>
    <property type="evidence" value="ECO:0007669"/>
    <property type="project" value="InterPro"/>
</dbReference>
<dbReference type="InterPro" id="IPR027417">
    <property type="entry name" value="P-loop_NTPase"/>
</dbReference>
<reference evidence="3 4" key="1">
    <citation type="journal article" date="2024" name="Science">
        <title>Giant polyketide synthase enzymes in the biosynthesis of giant marine polyether toxins.</title>
        <authorList>
            <person name="Fallon T.R."/>
            <person name="Shende V.V."/>
            <person name="Wierzbicki I.H."/>
            <person name="Pendleton A.L."/>
            <person name="Watervoot N.F."/>
            <person name="Auber R.P."/>
            <person name="Gonzalez D.J."/>
            <person name="Wisecaver J.H."/>
            <person name="Moore B.S."/>
        </authorList>
    </citation>
    <scope>NUCLEOTIDE SEQUENCE [LARGE SCALE GENOMIC DNA]</scope>
    <source>
        <strain evidence="3 4">12B1</strain>
    </source>
</reference>
<gene>
    <name evidence="3" type="ORF">AB1Y20_023655</name>
</gene>
<dbReference type="SUPFAM" id="SSF52540">
    <property type="entry name" value="P-loop containing nucleoside triphosphate hydrolases"/>
    <property type="match status" value="1"/>
</dbReference>
<comment type="caution">
    <text evidence="3">The sequence shown here is derived from an EMBL/GenBank/DDBJ whole genome shotgun (WGS) entry which is preliminary data.</text>
</comment>
<dbReference type="Gene3D" id="3.40.50.300">
    <property type="entry name" value="P-loop containing nucleotide triphosphate hydrolases"/>
    <property type="match status" value="1"/>
</dbReference>
<protein>
    <recommendedName>
        <fullName evidence="5">Sulfotransferase domain-containing protein</fullName>
    </recommendedName>
</protein>
<dbReference type="AlphaFoldDB" id="A0AB34JE24"/>
<dbReference type="Proteomes" id="UP001515480">
    <property type="component" value="Unassembled WGS sequence"/>
</dbReference>
<evidence type="ECO:0008006" key="5">
    <source>
        <dbReference type="Google" id="ProtNLM"/>
    </source>
</evidence>
<organism evidence="3 4">
    <name type="scientific">Prymnesium parvum</name>
    <name type="common">Toxic golden alga</name>
    <dbReference type="NCBI Taxonomy" id="97485"/>
    <lineage>
        <taxon>Eukaryota</taxon>
        <taxon>Haptista</taxon>
        <taxon>Haptophyta</taxon>
        <taxon>Prymnesiophyceae</taxon>
        <taxon>Prymnesiales</taxon>
        <taxon>Prymnesiaceae</taxon>
        <taxon>Prymnesium</taxon>
    </lineage>
</organism>
<accession>A0AB34JE24</accession>
<proteinExistence type="predicted"/>
<keyword evidence="1" id="KW-0808">Transferase</keyword>
<dbReference type="InterPro" id="IPR037359">
    <property type="entry name" value="NST/OST"/>
</dbReference>
<keyword evidence="4" id="KW-1185">Reference proteome</keyword>
<evidence type="ECO:0000256" key="2">
    <source>
        <dbReference type="PIRSR" id="PIRSR637359-2"/>
    </source>
</evidence>